<evidence type="ECO:0000313" key="2">
    <source>
        <dbReference type="EMBL" id="MCD7451659.1"/>
    </source>
</evidence>
<feature type="compositionally biased region" description="Basic and acidic residues" evidence="1">
    <location>
        <begin position="64"/>
        <end position="93"/>
    </location>
</feature>
<dbReference type="Proteomes" id="UP000823775">
    <property type="component" value="Unassembled WGS sequence"/>
</dbReference>
<accession>A0ABS8S1A9</accession>
<protein>
    <submittedName>
        <fullName evidence="2">Uncharacterized protein</fullName>
    </submittedName>
</protein>
<proteinExistence type="predicted"/>
<reference evidence="2 3" key="1">
    <citation type="journal article" date="2021" name="BMC Genomics">
        <title>Datura genome reveals duplications of psychoactive alkaloid biosynthetic genes and high mutation rate following tissue culture.</title>
        <authorList>
            <person name="Rajewski A."/>
            <person name="Carter-House D."/>
            <person name="Stajich J."/>
            <person name="Litt A."/>
        </authorList>
    </citation>
    <scope>NUCLEOTIDE SEQUENCE [LARGE SCALE GENOMIC DNA]</scope>
    <source>
        <strain evidence="2">AR-01</strain>
    </source>
</reference>
<evidence type="ECO:0000313" key="3">
    <source>
        <dbReference type="Proteomes" id="UP000823775"/>
    </source>
</evidence>
<keyword evidence="3" id="KW-1185">Reference proteome</keyword>
<dbReference type="PANTHER" id="PTHR37187">
    <property type="entry name" value="EXPRESSED PROTEIN"/>
    <property type="match status" value="1"/>
</dbReference>
<feature type="compositionally biased region" description="Basic residues" evidence="1">
    <location>
        <begin position="1"/>
        <end position="17"/>
    </location>
</feature>
<sequence>MPPGTKKRKSSKKKKKLGGNSNNNNNALFYTSASATNSHFHDEEVLIHDGDQETDSGEFSFSASRDHQFNYREKTREKQLEISHSESSIDKNKSNALKNGSNKANIVAIEEGGTIQLEKELKLEGESMSHNINIDYVEPTRFPREGGLQWSSSSSSKPAMSKDIVRVTTSASDIDIVALHSIGSSEKENEKRELGVMDEKTRASDVFMDTGLEKRDNKAVATSDVKISVALKDDNKRDLSYDAPAVDASVHADDMNGSPHDHQPLVALVPRPVQTTSWKSCCGLFEVFAGSNK</sequence>
<comment type="caution">
    <text evidence="2">The sequence shown here is derived from an EMBL/GenBank/DDBJ whole genome shotgun (WGS) entry which is preliminary data.</text>
</comment>
<feature type="region of interest" description="Disordered" evidence="1">
    <location>
        <begin position="1"/>
        <end position="30"/>
    </location>
</feature>
<dbReference type="EMBL" id="JACEIK010000177">
    <property type="protein sequence ID" value="MCD7451659.1"/>
    <property type="molecule type" value="Genomic_DNA"/>
</dbReference>
<organism evidence="2 3">
    <name type="scientific">Datura stramonium</name>
    <name type="common">Jimsonweed</name>
    <name type="synonym">Common thornapple</name>
    <dbReference type="NCBI Taxonomy" id="4076"/>
    <lineage>
        <taxon>Eukaryota</taxon>
        <taxon>Viridiplantae</taxon>
        <taxon>Streptophyta</taxon>
        <taxon>Embryophyta</taxon>
        <taxon>Tracheophyta</taxon>
        <taxon>Spermatophyta</taxon>
        <taxon>Magnoliopsida</taxon>
        <taxon>eudicotyledons</taxon>
        <taxon>Gunneridae</taxon>
        <taxon>Pentapetalae</taxon>
        <taxon>asterids</taxon>
        <taxon>lamiids</taxon>
        <taxon>Solanales</taxon>
        <taxon>Solanaceae</taxon>
        <taxon>Solanoideae</taxon>
        <taxon>Datureae</taxon>
        <taxon>Datura</taxon>
    </lineage>
</organism>
<name>A0ABS8S1A9_DATST</name>
<dbReference type="PANTHER" id="PTHR37187:SF7">
    <property type="entry name" value="EXPRESSED PROTEIN"/>
    <property type="match status" value="1"/>
</dbReference>
<evidence type="ECO:0000256" key="1">
    <source>
        <dbReference type="SAM" id="MobiDB-lite"/>
    </source>
</evidence>
<gene>
    <name evidence="2" type="ORF">HAX54_012980</name>
</gene>
<feature type="region of interest" description="Disordered" evidence="1">
    <location>
        <begin position="49"/>
        <end position="99"/>
    </location>
</feature>